<evidence type="ECO:0000313" key="3">
    <source>
        <dbReference type="EMBL" id="TWT17945.1"/>
    </source>
</evidence>
<dbReference type="Pfam" id="PF13609">
    <property type="entry name" value="Porin_4"/>
    <property type="match status" value="1"/>
</dbReference>
<dbReference type="Proteomes" id="UP000315949">
    <property type="component" value="Unassembled WGS sequence"/>
</dbReference>
<comment type="caution">
    <text evidence="3">The sequence shown here is derived from an EMBL/GenBank/DDBJ whole genome shotgun (WGS) entry which is preliminary data.</text>
</comment>
<keyword evidence="4" id="KW-1185">Reference proteome</keyword>
<dbReference type="SUPFAM" id="SSF56935">
    <property type="entry name" value="Porins"/>
    <property type="match status" value="1"/>
</dbReference>
<dbReference type="AlphaFoldDB" id="A0A5C5TXH0"/>
<dbReference type="GO" id="GO:0015288">
    <property type="term" value="F:porin activity"/>
    <property type="evidence" value="ECO:0007669"/>
    <property type="project" value="InterPro"/>
</dbReference>
<dbReference type="OrthoDB" id="6018076at2"/>
<evidence type="ECO:0000256" key="1">
    <source>
        <dbReference type="SAM" id="MobiDB-lite"/>
    </source>
</evidence>
<protein>
    <submittedName>
        <fullName evidence="3">Porin</fullName>
    </submittedName>
</protein>
<reference evidence="3 4" key="1">
    <citation type="submission" date="2019-07" db="EMBL/GenBank/DDBJ databases">
        <title>Luteimonas sp. YD-1 nov., isolated from acidic soil.</title>
        <authorList>
            <person name="Zhou J."/>
        </authorList>
    </citation>
    <scope>NUCLEOTIDE SEQUENCE [LARGE SCALE GENOMIC DNA]</scope>
    <source>
        <strain evidence="3 4">YD-1</strain>
    </source>
</reference>
<sequence length="462" mass="50264">MARAASCSATSTTKPGRDRCAGPRLTAPRPACAPAPPQSAGPARRHRGRSRRRLIPITAPPRRGAHTRAATSTAEAAMPAPSRRPCLPSRCRLAVVLALAAGAAHAESGWKASGDLRMGYVASESRARSGAGSDADSLRARLRLRLRGELGGGWHASGRLAARLDSEQDDTQFWMRRYAPGPSGLEDGQGTIDEAYLEYRPADARWRLRLGRFQAAWGLDDVMKKSLDQNDSSNFDITWTDGAWLQWRPGDDWTAHLVLRHNDRRGPTGSLRPPLAFDHGGSRVGVLAVAESTTAIGPLVQRVVTLNWLPSALHPYGVADPRVEDYLAVTTKATAQWPLGAGGTTLRLGGELGYAPRTPRREAVGSGAGSAGSLSWQASLNVIDLVPGHDLALVYGRVADGWLLSGDFRPNDTLAEVRWVWRASEAWQFDARLRRREEIDLPAGVPHARRDDDLYVRATWRF</sequence>
<feature type="compositionally biased region" description="Basic residues" evidence="1">
    <location>
        <begin position="43"/>
        <end position="54"/>
    </location>
</feature>
<proteinExistence type="predicted"/>
<feature type="domain" description="Porin" evidence="2">
    <location>
        <begin position="94"/>
        <end position="215"/>
    </location>
</feature>
<dbReference type="InterPro" id="IPR033900">
    <property type="entry name" value="Gram_neg_porin_domain"/>
</dbReference>
<evidence type="ECO:0000313" key="4">
    <source>
        <dbReference type="Proteomes" id="UP000315949"/>
    </source>
</evidence>
<gene>
    <name evidence="3" type="ORF">FQY79_11550</name>
</gene>
<organism evidence="3 4">
    <name type="scientific">Luteimonas wenzhouensis</name>
    <dbReference type="NCBI Taxonomy" id="2599615"/>
    <lineage>
        <taxon>Bacteria</taxon>
        <taxon>Pseudomonadati</taxon>
        <taxon>Pseudomonadota</taxon>
        <taxon>Gammaproteobacteria</taxon>
        <taxon>Lysobacterales</taxon>
        <taxon>Lysobacteraceae</taxon>
        <taxon>Luteimonas</taxon>
    </lineage>
</organism>
<name>A0A5C5TXH0_9GAMM</name>
<evidence type="ECO:0000259" key="2">
    <source>
        <dbReference type="Pfam" id="PF13609"/>
    </source>
</evidence>
<feature type="compositionally biased region" description="Low complexity" evidence="1">
    <location>
        <begin position="1"/>
        <end position="13"/>
    </location>
</feature>
<accession>A0A5C5TXH0</accession>
<feature type="compositionally biased region" description="Low complexity" evidence="1">
    <location>
        <begin position="67"/>
        <end position="83"/>
    </location>
</feature>
<dbReference type="GO" id="GO:0016020">
    <property type="term" value="C:membrane"/>
    <property type="evidence" value="ECO:0007669"/>
    <property type="project" value="InterPro"/>
</dbReference>
<feature type="region of interest" description="Disordered" evidence="1">
    <location>
        <begin position="1"/>
        <end position="83"/>
    </location>
</feature>
<dbReference type="EMBL" id="VOHE01000006">
    <property type="protein sequence ID" value="TWT17945.1"/>
    <property type="molecule type" value="Genomic_DNA"/>
</dbReference>